<feature type="compositionally biased region" description="Polar residues" evidence="7">
    <location>
        <begin position="431"/>
        <end position="444"/>
    </location>
</feature>
<dbReference type="GO" id="GO:0005789">
    <property type="term" value="C:endoplasmic reticulum membrane"/>
    <property type="evidence" value="ECO:0007669"/>
    <property type="project" value="UniProtKB-SubCell"/>
</dbReference>
<accession>A0A7R8YMN9</accession>
<organism evidence="10 11">
    <name type="scientific">Hermetia illucens</name>
    <name type="common">Black soldier fly</name>
    <dbReference type="NCBI Taxonomy" id="343691"/>
    <lineage>
        <taxon>Eukaryota</taxon>
        <taxon>Metazoa</taxon>
        <taxon>Ecdysozoa</taxon>
        <taxon>Arthropoda</taxon>
        <taxon>Hexapoda</taxon>
        <taxon>Insecta</taxon>
        <taxon>Pterygota</taxon>
        <taxon>Neoptera</taxon>
        <taxon>Endopterygota</taxon>
        <taxon>Diptera</taxon>
        <taxon>Brachycera</taxon>
        <taxon>Stratiomyomorpha</taxon>
        <taxon>Stratiomyidae</taxon>
        <taxon>Hermetiinae</taxon>
        <taxon>Hermetia</taxon>
    </lineage>
</organism>
<evidence type="ECO:0000256" key="2">
    <source>
        <dbReference type="ARBA" id="ARBA00008538"/>
    </source>
</evidence>
<dbReference type="GO" id="GO:0043025">
    <property type="term" value="C:neuronal cell body"/>
    <property type="evidence" value="ECO:0007669"/>
    <property type="project" value="TreeGrafter"/>
</dbReference>
<feature type="transmembrane region" description="Helical" evidence="8">
    <location>
        <begin position="21"/>
        <end position="41"/>
    </location>
</feature>
<dbReference type="InParanoid" id="A0A7R8YMN9"/>
<dbReference type="PANTHER" id="PTHR21723">
    <property type="entry name" value="RESISTANCE TO INHIBITORS OF CHOLINESTERASE PROTEIN 3 RIC3"/>
    <property type="match status" value="1"/>
</dbReference>
<feature type="compositionally biased region" description="Basic and acidic residues" evidence="7">
    <location>
        <begin position="317"/>
        <end position="333"/>
    </location>
</feature>
<feature type="compositionally biased region" description="Basic and acidic residues" evidence="7">
    <location>
        <begin position="274"/>
        <end position="292"/>
    </location>
</feature>
<dbReference type="GO" id="GO:0043005">
    <property type="term" value="C:neuron projection"/>
    <property type="evidence" value="ECO:0007669"/>
    <property type="project" value="TreeGrafter"/>
</dbReference>
<feature type="region of interest" description="Disordered" evidence="7">
    <location>
        <begin position="431"/>
        <end position="479"/>
    </location>
</feature>
<sequence length="479" mass="52646">MRNTPATTHQMDPPGIGPKKTFFVLMTVVGCIAILWPKVFYPMMMGSGTPKQPALKGHHGTVSCCDVVLDRDNFLNLSKSLGDQAYRKQLDYRIAQMSLRQERPPHLRKEGVHPAMLEKGRAIPSTQTVPVVSRPTKSAPIMVEGRPGPIPGLRPPLGAGSVHKAQPKSNSMSFIMPLYTIGIIAFFVYTIMKLLFKKPVVNSPYGPARGDPNFRKEVFGQDQLHINRPDDGTTKLGLIDAADEQIKRREAANDQNKDETEHTSATSNLANGHTKPESNGDLEKTDDEKAAKPSENQELAEESNETLDPVDQVENENDGKGQIDASKPEHHQERTVQVLGMELTASCEGGQKWARPPTPIFSHRPQSPVEEESEKAESIFLEGALPRESQILVADSETRTENVVDEHLNGSPDEPAVVLSSKMTLSLINLNSGEEQENASTENDSPIGEDIEIINGAEKESNDTDESDQKESDEAKKVN</sequence>
<comment type="similarity">
    <text evidence="2">Belongs to the ric-3 family.</text>
</comment>
<feature type="compositionally biased region" description="Basic and acidic residues" evidence="7">
    <location>
        <begin position="250"/>
        <end position="262"/>
    </location>
</feature>
<feature type="compositionally biased region" description="Basic and acidic residues" evidence="7">
    <location>
        <begin position="457"/>
        <end position="479"/>
    </location>
</feature>
<dbReference type="OrthoDB" id="10070774at2759"/>
<keyword evidence="11" id="KW-1185">Reference proteome</keyword>
<feature type="region of interest" description="Disordered" evidence="7">
    <location>
        <begin position="349"/>
        <end position="376"/>
    </location>
</feature>
<dbReference type="Pfam" id="PF15361">
    <property type="entry name" value="RIC3"/>
    <property type="match status" value="1"/>
</dbReference>
<dbReference type="GO" id="GO:0045202">
    <property type="term" value="C:synapse"/>
    <property type="evidence" value="ECO:0007669"/>
    <property type="project" value="GOC"/>
</dbReference>
<evidence type="ECO:0000256" key="8">
    <source>
        <dbReference type="SAM" id="Phobius"/>
    </source>
</evidence>
<proteinExistence type="inferred from homology"/>
<feature type="domain" description="Resistance to inhibitors of cholinesterase protein 3 N-terminal" evidence="9">
    <location>
        <begin position="28"/>
        <end position="201"/>
    </location>
</feature>
<comment type="subcellular location">
    <subcellularLocation>
        <location evidence="1">Endoplasmic reticulum membrane</location>
    </subcellularLocation>
</comment>
<keyword evidence="3 8" id="KW-0812">Transmembrane</keyword>
<protein>
    <recommendedName>
        <fullName evidence="9">Resistance to inhibitors of cholinesterase protein 3 N-terminal domain-containing protein</fullName>
    </recommendedName>
</protein>
<evidence type="ECO:0000313" key="11">
    <source>
        <dbReference type="Proteomes" id="UP000594454"/>
    </source>
</evidence>
<keyword evidence="4" id="KW-0256">Endoplasmic reticulum</keyword>
<dbReference type="Proteomes" id="UP000594454">
    <property type="component" value="Chromosome 1"/>
</dbReference>
<evidence type="ECO:0000259" key="9">
    <source>
        <dbReference type="Pfam" id="PF15361"/>
    </source>
</evidence>
<gene>
    <name evidence="10" type="ORF">HERILL_LOCUS1660</name>
</gene>
<dbReference type="InterPro" id="IPR032763">
    <property type="entry name" value="RIC3_N"/>
</dbReference>
<dbReference type="PROSITE" id="PS51257">
    <property type="entry name" value="PROKAR_LIPOPROTEIN"/>
    <property type="match status" value="1"/>
</dbReference>
<dbReference type="AlphaFoldDB" id="A0A7R8YMN9"/>
<dbReference type="GO" id="GO:0034394">
    <property type="term" value="P:protein localization to cell surface"/>
    <property type="evidence" value="ECO:0007669"/>
    <property type="project" value="TreeGrafter"/>
</dbReference>
<name>A0A7R8YMN9_HERIL</name>
<evidence type="ECO:0000256" key="6">
    <source>
        <dbReference type="ARBA" id="ARBA00023136"/>
    </source>
</evidence>
<reference evidence="10 11" key="1">
    <citation type="submission" date="2020-11" db="EMBL/GenBank/DDBJ databases">
        <authorList>
            <person name="Wallbank WR R."/>
            <person name="Pardo Diaz C."/>
            <person name="Kozak K."/>
            <person name="Martin S."/>
            <person name="Jiggins C."/>
            <person name="Moest M."/>
            <person name="Warren A I."/>
            <person name="Generalovic N T."/>
            <person name="Byers J.R.P. K."/>
            <person name="Montejo-Kovacevich G."/>
            <person name="Yen C E."/>
        </authorList>
    </citation>
    <scope>NUCLEOTIDE SEQUENCE [LARGE SCALE GENOMIC DNA]</scope>
</reference>
<evidence type="ECO:0000256" key="1">
    <source>
        <dbReference type="ARBA" id="ARBA00004586"/>
    </source>
</evidence>
<evidence type="ECO:0000256" key="7">
    <source>
        <dbReference type="SAM" id="MobiDB-lite"/>
    </source>
</evidence>
<evidence type="ECO:0000313" key="10">
    <source>
        <dbReference type="EMBL" id="CAD7078391.1"/>
    </source>
</evidence>
<dbReference type="EMBL" id="LR899009">
    <property type="protein sequence ID" value="CAD7078391.1"/>
    <property type="molecule type" value="Genomic_DNA"/>
</dbReference>
<feature type="region of interest" description="Disordered" evidence="7">
    <location>
        <begin position="250"/>
        <end position="333"/>
    </location>
</feature>
<dbReference type="InterPro" id="IPR026160">
    <property type="entry name" value="Ric3"/>
</dbReference>
<dbReference type="FunCoup" id="A0A7R8YMN9">
    <property type="interactions" value="30"/>
</dbReference>
<keyword evidence="5 8" id="KW-1133">Transmembrane helix</keyword>
<dbReference type="GO" id="GO:0007271">
    <property type="term" value="P:synaptic transmission, cholinergic"/>
    <property type="evidence" value="ECO:0007669"/>
    <property type="project" value="TreeGrafter"/>
</dbReference>
<feature type="transmembrane region" description="Helical" evidence="8">
    <location>
        <begin position="174"/>
        <end position="196"/>
    </location>
</feature>
<keyword evidence="6 8" id="KW-0472">Membrane</keyword>
<evidence type="ECO:0000256" key="3">
    <source>
        <dbReference type="ARBA" id="ARBA00022692"/>
    </source>
</evidence>
<evidence type="ECO:0000256" key="4">
    <source>
        <dbReference type="ARBA" id="ARBA00022824"/>
    </source>
</evidence>
<evidence type="ECO:0000256" key="5">
    <source>
        <dbReference type="ARBA" id="ARBA00022989"/>
    </source>
</evidence>
<dbReference type="PANTHER" id="PTHR21723:SF3">
    <property type="entry name" value="PROTEIN RIC-3"/>
    <property type="match status" value="1"/>
</dbReference>